<feature type="domain" description="ABC transporter" evidence="4">
    <location>
        <begin position="2"/>
        <end position="241"/>
    </location>
</feature>
<dbReference type="Pfam" id="PF00005">
    <property type="entry name" value="ABC_tran"/>
    <property type="match status" value="1"/>
</dbReference>
<dbReference type="InterPro" id="IPR050153">
    <property type="entry name" value="Metal_Ion_Import_ABC"/>
</dbReference>
<evidence type="ECO:0000256" key="2">
    <source>
        <dbReference type="ARBA" id="ARBA00022741"/>
    </source>
</evidence>
<dbReference type="GO" id="GO:0005524">
    <property type="term" value="F:ATP binding"/>
    <property type="evidence" value="ECO:0007669"/>
    <property type="project" value="UniProtKB-KW"/>
</dbReference>
<dbReference type="InterPro" id="IPR017871">
    <property type="entry name" value="ABC_transporter-like_CS"/>
</dbReference>
<dbReference type="PANTHER" id="PTHR42734">
    <property type="entry name" value="METAL TRANSPORT SYSTEM ATP-BINDING PROTEIN TM_0124-RELATED"/>
    <property type="match status" value="1"/>
</dbReference>
<dbReference type="PANTHER" id="PTHR42734:SF19">
    <property type="entry name" value="IRON COMPOUNDS ABC TRANSPORTER, ATP-BINDING PROTEIN"/>
    <property type="match status" value="1"/>
</dbReference>
<dbReference type="AlphaFoldDB" id="A0A1I0XA00"/>
<reference evidence="5 6" key="1">
    <citation type="submission" date="2016-10" db="EMBL/GenBank/DDBJ databases">
        <authorList>
            <person name="de Groot N.N."/>
        </authorList>
    </citation>
    <scope>NUCLEOTIDE SEQUENCE [LARGE SCALE GENOMIC DNA]</scope>
    <source>
        <strain evidence="5 6">DSM 5522</strain>
    </source>
</reference>
<dbReference type="PROSITE" id="PS00211">
    <property type="entry name" value="ABC_TRANSPORTER_1"/>
    <property type="match status" value="1"/>
</dbReference>
<dbReference type="Proteomes" id="UP000198838">
    <property type="component" value="Unassembled WGS sequence"/>
</dbReference>
<dbReference type="InterPro" id="IPR003439">
    <property type="entry name" value="ABC_transporter-like_ATP-bd"/>
</dbReference>
<keyword evidence="2" id="KW-0547">Nucleotide-binding</keyword>
<gene>
    <name evidence="5" type="ORF">SAMN05216249_10647</name>
</gene>
<dbReference type="InterPro" id="IPR027417">
    <property type="entry name" value="P-loop_NTPase"/>
</dbReference>
<evidence type="ECO:0000313" key="5">
    <source>
        <dbReference type="EMBL" id="SFA97862.1"/>
    </source>
</evidence>
<dbReference type="SMART" id="SM00382">
    <property type="entry name" value="AAA"/>
    <property type="match status" value="1"/>
</dbReference>
<evidence type="ECO:0000256" key="1">
    <source>
        <dbReference type="ARBA" id="ARBA00022448"/>
    </source>
</evidence>
<name>A0A1I0XA00_9FIRM</name>
<keyword evidence="1" id="KW-0813">Transport</keyword>
<accession>A0A1I0XA00</accession>
<dbReference type="SUPFAM" id="SSF52540">
    <property type="entry name" value="P-loop containing nucleoside triphosphate hydrolases"/>
    <property type="match status" value="1"/>
</dbReference>
<sequence>MIKIDNLTLGYKKKDHVKEIIKELSFSLNKGELLCILGENGVGKTTLYKGILGLIKPLKGQILIDDVDNESLSSNKRGKLISYVPQYHVPPFPYKVLDVVLMARGAHISKISSPKKKDIEIAVNALETLNIKSLMNEDYTRISGGERQLVLIARALAQDTDYIFLDEPTSNLDFGNQLRVIKWLDSLSKKGKGVCFTSHNPRQALMFNTKVLILLKDHFIWGNANNIIDSKLISDMYGIDVRVRERNIETFLEGIR</sequence>
<dbReference type="STRING" id="1120918.SAMN05216249_10647"/>
<evidence type="ECO:0000256" key="3">
    <source>
        <dbReference type="ARBA" id="ARBA00022840"/>
    </source>
</evidence>
<dbReference type="InterPro" id="IPR003593">
    <property type="entry name" value="AAA+_ATPase"/>
</dbReference>
<evidence type="ECO:0000313" key="6">
    <source>
        <dbReference type="Proteomes" id="UP000198838"/>
    </source>
</evidence>
<dbReference type="PROSITE" id="PS50893">
    <property type="entry name" value="ABC_TRANSPORTER_2"/>
    <property type="match status" value="1"/>
</dbReference>
<dbReference type="EMBL" id="FOJY01000006">
    <property type="protein sequence ID" value="SFA97862.1"/>
    <property type="molecule type" value="Genomic_DNA"/>
</dbReference>
<protein>
    <submittedName>
        <fullName evidence="5">Iron complex transport system ATP-binding protein</fullName>
    </submittedName>
</protein>
<dbReference type="GO" id="GO:0016887">
    <property type="term" value="F:ATP hydrolysis activity"/>
    <property type="evidence" value="ECO:0007669"/>
    <property type="project" value="InterPro"/>
</dbReference>
<dbReference type="OrthoDB" id="9799337at2"/>
<keyword evidence="6" id="KW-1185">Reference proteome</keyword>
<organism evidence="5 6">
    <name type="scientific">Acetitomaculum ruminis DSM 5522</name>
    <dbReference type="NCBI Taxonomy" id="1120918"/>
    <lineage>
        <taxon>Bacteria</taxon>
        <taxon>Bacillati</taxon>
        <taxon>Bacillota</taxon>
        <taxon>Clostridia</taxon>
        <taxon>Lachnospirales</taxon>
        <taxon>Lachnospiraceae</taxon>
        <taxon>Acetitomaculum</taxon>
    </lineage>
</organism>
<evidence type="ECO:0000259" key="4">
    <source>
        <dbReference type="PROSITE" id="PS50893"/>
    </source>
</evidence>
<dbReference type="RefSeq" id="WP_092871424.1">
    <property type="nucleotide sequence ID" value="NZ_FOJY01000006.1"/>
</dbReference>
<dbReference type="Gene3D" id="3.40.50.300">
    <property type="entry name" value="P-loop containing nucleotide triphosphate hydrolases"/>
    <property type="match status" value="1"/>
</dbReference>
<keyword evidence="3 5" id="KW-0067">ATP-binding</keyword>
<dbReference type="FunFam" id="3.40.50.300:FF:000134">
    <property type="entry name" value="Iron-enterobactin ABC transporter ATP-binding protein"/>
    <property type="match status" value="1"/>
</dbReference>
<proteinExistence type="predicted"/>
<dbReference type="CDD" id="cd03214">
    <property type="entry name" value="ABC_Iron-Siderophores_B12_Hemin"/>
    <property type="match status" value="1"/>
</dbReference>